<dbReference type="GO" id="GO:0016874">
    <property type="term" value="F:ligase activity"/>
    <property type="evidence" value="ECO:0007669"/>
    <property type="project" value="UniProtKB-KW"/>
</dbReference>
<feature type="transmembrane region" description="Helical" evidence="5">
    <location>
        <begin position="370"/>
        <end position="389"/>
    </location>
</feature>
<dbReference type="RefSeq" id="WP_218590187.1">
    <property type="nucleotide sequence ID" value="NZ_JADQDE010000029.1"/>
</dbReference>
<feature type="transmembrane region" description="Helical" evidence="5">
    <location>
        <begin position="198"/>
        <end position="223"/>
    </location>
</feature>
<feature type="transmembrane region" description="Helical" evidence="5">
    <location>
        <begin position="68"/>
        <end position="87"/>
    </location>
</feature>
<gene>
    <name evidence="7" type="ORF">I4I82_08195</name>
</gene>
<name>A0ABS6U6Q2_9PSEU</name>
<reference evidence="7 8" key="1">
    <citation type="submission" date="2020-11" db="EMBL/GenBank/DDBJ databases">
        <title>Pseudonocardia abyssalis sp. nov. and Pseudonocardia oceani sp. nov., description and phylogenomic analysis of two novel actinomycetes isolated from the deep Southern Ocean.</title>
        <authorList>
            <person name="Parra J."/>
        </authorList>
    </citation>
    <scope>NUCLEOTIDE SEQUENCE [LARGE SCALE GENOMIC DNA]</scope>
    <source>
        <strain evidence="8">KRD185</strain>
    </source>
</reference>
<feature type="transmembrane region" description="Helical" evidence="5">
    <location>
        <begin position="165"/>
        <end position="186"/>
    </location>
</feature>
<evidence type="ECO:0000313" key="8">
    <source>
        <dbReference type="Proteomes" id="UP000694300"/>
    </source>
</evidence>
<feature type="transmembrane region" description="Helical" evidence="5">
    <location>
        <begin position="281"/>
        <end position="306"/>
    </location>
</feature>
<dbReference type="PANTHER" id="PTHR37422:SF13">
    <property type="entry name" value="LIPOPOLYSACCHARIDE BIOSYNTHESIS PROTEIN PA4999-RELATED"/>
    <property type="match status" value="1"/>
</dbReference>
<evidence type="ECO:0000256" key="2">
    <source>
        <dbReference type="ARBA" id="ARBA00022692"/>
    </source>
</evidence>
<evidence type="ECO:0000256" key="1">
    <source>
        <dbReference type="ARBA" id="ARBA00004141"/>
    </source>
</evidence>
<feature type="transmembrane region" description="Helical" evidence="5">
    <location>
        <begin position="401"/>
        <end position="419"/>
    </location>
</feature>
<keyword evidence="3 5" id="KW-1133">Transmembrane helix</keyword>
<dbReference type="Pfam" id="PF04932">
    <property type="entry name" value="Wzy_C"/>
    <property type="match status" value="1"/>
</dbReference>
<evidence type="ECO:0000256" key="5">
    <source>
        <dbReference type="SAM" id="Phobius"/>
    </source>
</evidence>
<keyword evidence="4 5" id="KW-0472">Membrane</keyword>
<dbReference type="EMBL" id="JADQDF010000001">
    <property type="protein sequence ID" value="MBW0127663.1"/>
    <property type="molecule type" value="Genomic_DNA"/>
</dbReference>
<protein>
    <submittedName>
        <fullName evidence="7">O-antigen ligase family protein</fullName>
    </submittedName>
</protein>
<feature type="transmembrane region" description="Helical" evidence="5">
    <location>
        <begin position="44"/>
        <end position="61"/>
    </location>
</feature>
<evidence type="ECO:0000256" key="4">
    <source>
        <dbReference type="ARBA" id="ARBA00023136"/>
    </source>
</evidence>
<evidence type="ECO:0000259" key="6">
    <source>
        <dbReference type="Pfam" id="PF04932"/>
    </source>
</evidence>
<proteinExistence type="predicted"/>
<feature type="transmembrane region" description="Helical" evidence="5">
    <location>
        <begin position="235"/>
        <end position="253"/>
    </location>
</feature>
<dbReference type="InterPro" id="IPR051533">
    <property type="entry name" value="WaaL-like"/>
</dbReference>
<feature type="transmembrane region" description="Helical" evidence="5">
    <location>
        <begin position="93"/>
        <end position="111"/>
    </location>
</feature>
<feature type="domain" description="O-antigen ligase-related" evidence="6">
    <location>
        <begin position="273"/>
        <end position="376"/>
    </location>
</feature>
<keyword evidence="8" id="KW-1185">Reference proteome</keyword>
<comment type="subcellular location">
    <subcellularLocation>
        <location evidence="1">Membrane</location>
        <topology evidence="1">Multi-pass membrane protein</topology>
    </subcellularLocation>
</comment>
<evidence type="ECO:0000256" key="3">
    <source>
        <dbReference type="ARBA" id="ARBA00022989"/>
    </source>
</evidence>
<feature type="transmembrane region" description="Helical" evidence="5">
    <location>
        <begin position="123"/>
        <end position="145"/>
    </location>
</feature>
<comment type="caution">
    <text evidence="7">The sequence shown here is derived from an EMBL/GenBank/DDBJ whole genome shotgun (WGS) entry which is preliminary data.</text>
</comment>
<dbReference type="InterPro" id="IPR007016">
    <property type="entry name" value="O-antigen_ligase-rel_domated"/>
</dbReference>
<keyword evidence="7" id="KW-0436">Ligase</keyword>
<organism evidence="7 8">
    <name type="scientific">Pseudonocardia oceani</name>
    <dbReference type="NCBI Taxonomy" id="2792013"/>
    <lineage>
        <taxon>Bacteria</taxon>
        <taxon>Bacillati</taxon>
        <taxon>Actinomycetota</taxon>
        <taxon>Actinomycetes</taxon>
        <taxon>Pseudonocardiales</taxon>
        <taxon>Pseudonocardiaceae</taxon>
        <taxon>Pseudonocardia</taxon>
    </lineage>
</organism>
<accession>A0ABS6U6Q2</accession>
<dbReference type="Proteomes" id="UP000694300">
    <property type="component" value="Unassembled WGS sequence"/>
</dbReference>
<evidence type="ECO:0000313" key="7">
    <source>
        <dbReference type="EMBL" id="MBW0127663.1"/>
    </source>
</evidence>
<dbReference type="PANTHER" id="PTHR37422">
    <property type="entry name" value="TEICHURONIC ACID BIOSYNTHESIS PROTEIN TUAE"/>
    <property type="match status" value="1"/>
</dbReference>
<feature type="transmembrane region" description="Helical" evidence="5">
    <location>
        <begin position="20"/>
        <end position="38"/>
    </location>
</feature>
<keyword evidence="2 5" id="KW-0812">Transmembrane</keyword>
<sequence length="441" mass="44570">MTTTDVTTTTQRDRTQRDGLLVLGLGSALVFGVLSRGGFPTGDAVTVLLLVAVAAVARARVRREVPRPVAVCVAALLGLAVWSVGLALRHGDAAGGVPAAALLCGLAASAWTASGLDAAGRRVLHAVVLTCGVVVAGTGWAGVALHVEPLALVSSGLWRASSTLTYANAAAAFLVLALLLAVTVLPARRRTTLVTVSVLLLGLVATMSRAGLVTLGVGVLVLLASGPHRARLRPLWPVLPAVAVAAAGLLPALPAAAGPQPLAAPAGLACGTGILLLRRRVAVVLVVAAAATVVLAVPASTLTGIASTRLSTTSAERDDLRRVTAEQFLAAPLTGTGPGRLDLVYLDHTGTLVQAQYTHDEYLQTAAETGVVGLGLAVAALGALAAGAVRRWRTAAGPPVLALLAAFAVHSTADFLWHIPVLPLLLVVCAVSHPAPPMEEP</sequence>